<evidence type="ECO:0000313" key="2">
    <source>
        <dbReference type="EMBL" id="TGK66787.1"/>
    </source>
</evidence>
<evidence type="ECO:0000256" key="1">
    <source>
        <dbReference type="SAM" id="Phobius"/>
    </source>
</evidence>
<dbReference type="RefSeq" id="WP_135633339.1">
    <property type="nucleotide sequence ID" value="NZ_RQFE01000015.1"/>
</dbReference>
<keyword evidence="1" id="KW-0812">Transmembrane</keyword>
<evidence type="ECO:0008006" key="4">
    <source>
        <dbReference type="Google" id="ProtNLM"/>
    </source>
</evidence>
<feature type="transmembrane region" description="Helical" evidence="1">
    <location>
        <begin position="317"/>
        <end position="339"/>
    </location>
</feature>
<accession>A0A6N4Q7X6</accession>
<feature type="transmembrane region" description="Helical" evidence="1">
    <location>
        <begin position="82"/>
        <end position="101"/>
    </location>
</feature>
<dbReference type="EMBL" id="RQFF01000037">
    <property type="protein sequence ID" value="TGK66787.1"/>
    <property type="molecule type" value="Genomic_DNA"/>
</dbReference>
<feature type="transmembrane region" description="Helical" evidence="1">
    <location>
        <begin position="376"/>
        <end position="396"/>
    </location>
</feature>
<feature type="transmembrane region" description="Helical" evidence="1">
    <location>
        <begin position="285"/>
        <end position="305"/>
    </location>
</feature>
<sequence>MKYQFSDIINPNLWKKKFLLFILLLVILPSILNNNPSRDVYLYDETFYLESGDTLSGFQDAASYSFYYKILSKIWKNPVERYFSNYLLLVFGLCFILISIAKSSRELLIHTSFLSLVIVSQLIVSAMPFITIFSSILIILAIYTYYQRNFTAFIFVSFVLAYARVEFFSFFILSIIFVFLYFLKKNKKRLILPTSIYLIGFCIAILRNPSSQERAYIAFCQHYAFSKFQRGLYFDDPWTTCDGLLLQDFGHSGTLSKVLFGNIPAFLEHAFLNIGLLLEVIAKNINLPIVFVLIVLVMIFLAEMYRLAVSIRRRRLSLFLDSVFLWVLFGFSIVGSILYYPRDHYILQILVVLLFSAKRGMHFLKVSFVRKKIRQYKIYLLTFGFIIFMMLISLYFKNQKKMTISGLEKECSVLRLVETIKYLNLNENNILSPDGSFCVYLGKKNCENVYSYEKNKNFQEFIKERKVNIIILTEYYEKNTIYRDDSEFRKFIESNYKLNENISFEEVSLYTCKARKILLKKE</sequence>
<keyword evidence="3" id="KW-1185">Reference proteome</keyword>
<dbReference type="OrthoDB" id="327428at2"/>
<feature type="transmembrane region" description="Helical" evidence="1">
    <location>
        <begin position="152"/>
        <end position="183"/>
    </location>
</feature>
<evidence type="ECO:0000313" key="3">
    <source>
        <dbReference type="Proteomes" id="UP000297239"/>
    </source>
</evidence>
<keyword evidence="1" id="KW-0472">Membrane</keyword>
<gene>
    <name evidence="2" type="ORF">EHQ18_16820</name>
</gene>
<name>A0A6N4Q7X6_9LEPT</name>
<protein>
    <recommendedName>
        <fullName evidence="4">Glycosyltransferase RgtA/B/C/D-like domain-containing protein</fullName>
    </recommendedName>
</protein>
<keyword evidence="1" id="KW-1133">Transmembrane helix</keyword>
<feature type="transmembrane region" description="Helical" evidence="1">
    <location>
        <begin position="190"/>
        <end position="206"/>
    </location>
</feature>
<dbReference type="AlphaFoldDB" id="A0A6N4Q7X6"/>
<dbReference type="Proteomes" id="UP000297239">
    <property type="component" value="Unassembled WGS sequence"/>
</dbReference>
<comment type="caution">
    <text evidence="2">The sequence shown here is derived from an EMBL/GenBank/DDBJ whole genome shotgun (WGS) entry which is preliminary data.</text>
</comment>
<proteinExistence type="predicted"/>
<feature type="transmembrane region" description="Helical" evidence="1">
    <location>
        <begin position="113"/>
        <end position="146"/>
    </location>
</feature>
<reference evidence="2" key="1">
    <citation type="journal article" date="2019" name="PLoS Negl. Trop. Dis.">
        <title>Revisiting the worldwide diversity of Leptospira species in the environment.</title>
        <authorList>
            <person name="Vincent A.T."/>
            <person name="Schiettekatte O."/>
            <person name="Bourhy P."/>
            <person name="Veyrier F.J."/>
            <person name="Picardeau M."/>
        </authorList>
    </citation>
    <scope>NUCLEOTIDE SEQUENCE [LARGE SCALE GENOMIC DNA]</scope>
    <source>
        <strain evidence="2">201800293</strain>
    </source>
</reference>
<organism evidence="2 3">
    <name type="scientific">Leptospira kanakyensis</name>
    <dbReference type="NCBI Taxonomy" id="2484968"/>
    <lineage>
        <taxon>Bacteria</taxon>
        <taxon>Pseudomonadati</taxon>
        <taxon>Spirochaetota</taxon>
        <taxon>Spirochaetia</taxon>
        <taxon>Leptospirales</taxon>
        <taxon>Leptospiraceae</taxon>
        <taxon>Leptospira</taxon>
    </lineage>
</organism>